<accession>A0A840CLX5</accession>
<dbReference type="EMBL" id="JACIEP010000010">
    <property type="protein sequence ID" value="MBB4037057.1"/>
    <property type="molecule type" value="Genomic_DNA"/>
</dbReference>
<dbReference type="Proteomes" id="UP000555103">
    <property type="component" value="Unassembled WGS sequence"/>
</dbReference>
<gene>
    <name evidence="1" type="ORF">GGR21_002971</name>
</gene>
<sequence>MTTTQIHNEWIPKGKKQLATWLLTAFCLFYYCNFTYGQVSIGMLEPPEKASLLQLSTQLPDGNNITSDKGGLLLPRVRLEDRKTLQPFVKITDNDWINTSSNKIKEKHAGLTVYNIYVSPNSETKQDKIFTQGIYTWNGEEWEKLATKDNSSRGWFYMPAFNLPLEAIGNADSYDLYAEYERQFTRNSTNNPDFTSNPALTGSTVPAPDEGTLYKRGELDYAVVYYDKGIINVTGVDSGGVMSYEVLDNDPGPTSFVTIIFIPK</sequence>
<reference evidence="1 2" key="1">
    <citation type="submission" date="2020-08" db="EMBL/GenBank/DDBJ databases">
        <title>Genomic Encyclopedia of Type Strains, Phase IV (KMG-IV): sequencing the most valuable type-strain genomes for metagenomic binning, comparative biology and taxonomic classification.</title>
        <authorList>
            <person name="Goeker M."/>
        </authorList>
    </citation>
    <scope>NUCLEOTIDE SEQUENCE [LARGE SCALE GENOMIC DNA]</scope>
    <source>
        <strain evidence="1 2">DSM 104969</strain>
    </source>
</reference>
<evidence type="ECO:0000313" key="2">
    <source>
        <dbReference type="Proteomes" id="UP000555103"/>
    </source>
</evidence>
<comment type="caution">
    <text evidence="1">The sequence shown here is derived from an EMBL/GenBank/DDBJ whole genome shotgun (WGS) entry which is preliminary data.</text>
</comment>
<protein>
    <submittedName>
        <fullName evidence="1">Uncharacterized protein</fullName>
    </submittedName>
</protein>
<name>A0A840CLX5_9BACT</name>
<organism evidence="1 2">
    <name type="scientific">Dysgonomonas hofstadii</name>
    <dbReference type="NCBI Taxonomy" id="637886"/>
    <lineage>
        <taxon>Bacteria</taxon>
        <taxon>Pseudomonadati</taxon>
        <taxon>Bacteroidota</taxon>
        <taxon>Bacteroidia</taxon>
        <taxon>Bacteroidales</taxon>
        <taxon>Dysgonomonadaceae</taxon>
        <taxon>Dysgonomonas</taxon>
    </lineage>
</organism>
<keyword evidence="2" id="KW-1185">Reference proteome</keyword>
<evidence type="ECO:0000313" key="1">
    <source>
        <dbReference type="EMBL" id="MBB4037057.1"/>
    </source>
</evidence>
<proteinExistence type="predicted"/>
<dbReference type="AlphaFoldDB" id="A0A840CLX5"/>
<dbReference type="RefSeq" id="WP_183307934.1">
    <property type="nucleotide sequence ID" value="NZ_JACIEP010000010.1"/>
</dbReference>